<reference evidence="1 2" key="1">
    <citation type="submission" date="2018-09" db="EMBL/GenBank/DDBJ databases">
        <title>Phylogeny of the Shewanellaceae, and recommendation for two new genera, Pseudoshewanella and Parashewanella.</title>
        <authorList>
            <person name="Wang G."/>
        </authorList>
    </citation>
    <scope>NUCLEOTIDE SEQUENCE [LARGE SCALE GENOMIC DNA]</scope>
    <source>
        <strain evidence="1 2">C51</strain>
    </source>
</reference>
<dbReference type="RefSeq" id="WP_121840334.1">
    <property type="nucleotide sequence ID" value="NZ_ML014826.1"/>
</dbReference>
<evidence type="ECO:0000313" key="1">
    <source>
        <dbReference type="EMBL" id="RLV58355.1"/>
    </source>
</evidence>
<gene>
    <name evidence="1" type="ORF">D5018_17770</name>
</gene>
<proteinExistence type="predicted"/>
<dbReference type="EMBL" id="QZEI01000077">
    <property type="protein sequence ID" value="RLV58355.1"/>
    <property type="molecule type" value="Genomic_DNA"/>
</dbReference>
<name>A0A3L8PSI7_9GAMM</name>
<accession>A0A3L8PSI7</accession>
<dbReference type="Proteomes" id="UP000281474">
    <property type="component" value="Unassembled WGS sequence"/>
</dbReference>
<protein>
    <submittedName>
        <fullName evidence="1">Uncharacterized protein</fullName>
    </submittedName>
</protein>
<dbReference type="OrthoDB" id="6228501at2"/>
<dbReference type="AlphaFoldDB" id="A0A3L8PSI7"/>
<sequence>MKRLIESQQTLDHEIQAYNKKAKRPIDLQDNNDPVELESILDKITLSESNHHRRTGKSSKEHATIKAAIADVLLLLDGFDLKDKKPKEMTEEDEI</sequence>
<organism evidence="1 2">
    <name type="scientific">Parashewanella curva</name>
    <dbReference type="NCBI Taxonomy" id="2338552"/>
    <lineage>
        <taxon>Bacteria</taxon>
        <taxon>Pseudomonadati</taxon>
        <taxon>Pseudomonadota</taxon>
        <taxon>Gammaproteobacteria</taxon>
        <taxon>Alteromonadales</taxon>
        <taxon>Shewanellaceae</taxon>
        <taxon>Parashewanella</taxon>
    </lineage>
</organism>
<keyword evidence="2" id="KW-1185">Reference proteome</keyword>
<comment type="caution">
    <text evidence="1">The sequence shown here is derived from an EMBL/GenBank/DDBJ whole genome shotgun (WGS) entry which is preliminary data.</text>
</comment>
<evidence type="ECO:0000313" key="2">
    <source>
        <dbReference type="Proteomes" id="UP000281474"/>
    </source>
</evidence>